<reference evidence="1 2" key="1">
    <citation type="submission" date="2017-12" db="EMBL/GenBank/DDBJ databases">
        <authorList>
            <person name="Pombert J.-F."/>
            <person name="Haag K.L."/>
            <person name="Ebert D."/>
        </authorList>
    </citation>
    <scope>NUCLEOTIDE SEQUENCE [LARGE SCALE GENOMIC DNA]</scope>
    <source>
        <strain evidence="1">FI-OER-3-3</strain>
    </source>
</reference>
<sequence>MPAQSQLGAFPAFRIRRLKRLNLQVGLSLATYHLKPPCYKTRKGRLRSVKRLGSGITRTVKAGAGLDNKITL</sequence>
<dbReference type="AlphaFoldDB" id="A0A4Q9LDR8"/>
<dbReference type="EMBL" id="PITJ01000039">
    <property type="protein sequence ID" value="TBU05191.1"/>
    <property type="molecule type" value="Genomic_DNA"/>
</dbReference>
<evidence type="ECO:0000313" key="2">
    <source>
        <dbReference type="Proteomes" id="UP000292362"/>
    </source>
</evidence>
<accession>A0A4Q9LDR8</accession>
<dbReference type="VEuPathDB" id="MicrosporidiaDB:CWI37_0039p0010"/>
<organism evidence="1 2">
    <name type="scientific">Hamiltosporidium tvaerminnensis</name>
    <dbReference type="NCBI Taxonomy" id="1176355"/>
    <lineage>
        <taxon>Eukaryota</taxon>
        <taxon>Fungi</taxon>
        <taxon>Fungi incertae sedis</taxon>
        <taxon>Microsporidia</taxon>
        <taxon>Dubosqiidae</taxon>
        <taxon>Hamiltosporidium</taxon>
    </lineage>
</organism>
<gene>
    <name evidence="1" type="ORF">CWI37_0039p0010</name>
</gene>
<dbReference type="Proteomes" id="UP000292362">
    <property type="component" value="Unassembled WGS sequence"/>
</dbReference>
<comment type="caution">
    <text evidence="1">The sequence shown here is derived from an EMBL/GenBank/DDBJ whole genome shotgun (WGS) entry which is preliminary data.</text>
</comment>
<proteinExistence type="predicted"/>
<evidence type="ECO:0000313" key="1">
    <source>
        <dbReference type="EMBL" id="TBU05191.1"/>
    </source>
</evidence>
<protein>
    <submittedName>
        <fullName evidence="1">Uncharacterized protein</fullName>
    </submittedName>
</protein>
<name>A0A4Q9LDR8_9MICR</name>